<dbReference type="AlphaFoldDB" id="A0A1L3LPC1"/>
<dbReference type="InterPro" id="IPR057342">
    <property type="entry name" value="DEXDc_RapA"/>
</dbReference>
<keyword evidence="5" id="KW-0548">Nucleotidyltransferase</keyword>
<dbReference type="SMART" id="SM00490">
    <property type="entry name" value="HELICc"/>
    <property type="match status" value="1"/>
</dbReference>
<dbReference type="PANTHER" id="PTHR10799">
    <property type="entry name" value="SNF2/RAD54 HELICASE FAMILY"/>
    <property type="match status" value="1"/>
</dbReference>
<keyword evidence="6" id="KW-1185">Reference proteome</keyword>
<dbReference type="PROSITE" id="PS51194">
    <property type="entry name" value="HELICASE_CTER"/>
    <property type="match status" value="1"/>
</dbReference>
<dbReference type="CDD" id="cd18011">
    <property type="entry name" value="DEXDc_RapA"/>
    <property type="match status" value="1"/>
</dbReference>
<dbReference type="GO" id="GO:0005524">
    <property type="term" value="F:ATP binding"/>
    <property type="evidence" value="ECO:0007669"/>
    <property type="project" value="InterPro"/>
</dbReference>
<dbReference type="GO" id="GO:0003964">
    <property type="term" value="F:RNA-directed DNA polymerase activity"/>
    <property type="evidence" value="ECO:0007669"/>
    <property type="project" value="UniProtKB-KW"/>
</dbReference>
<dbReference type="STRING" id="194963.SAMCFNEI73_Ch2595"/>
<organism evidence="5 6">
    <name type="scientific">Sinorhizobium americanum</name>
    <dbReference type="NCBI Taxonomy" id="194963"/>
    <lineage>
        <taxon>Bacteria</taxon>
        <taxon>Pseudomonadati</taxon>
        <taxon>Pseudomonadota</taxon>
        <taxon>Alphaproteobacteria</taxon>
        <taxon>Hyphomicrobiales</taxon>
        <taxon>Rhizobiaceae</taxon>
        <taxon>Sinorhizobium/Ensifer group</taxon>
        <taxon>Sinorhizobium</taxon>
    </lineage>
</organism>
<dbReference type="RefSeq" id="WP_064252403.1">
    <property type="nucleotide sequence ID" value="NZ_CP013107.1"/>
</dbReference>
<dbReference type="Pfam" id="PF13020">
    <property type="entry name" value="NOV_C"/>
    <property type="match status" value="1"/>
</dbReference>
<name>A0A1L3LPC1_9HYPH</name>
<accession>A0A1L3LPC1</accession>
<dbReference type="EMBL" id="CP013107">
    <property type="protein sequence ID" value="APG91873.1"/>
    <property type="molecule type" value="Genomic_DNA"/>
</dbReference>
<dbReference type="SUPFAM" id="SSF52540">
    <property type="entry name" value="P-loop containing nucleoside triphosphate hydrolases"/>
    <property type="match status" value="2"/>
</dbReference>
<dbReference type="InterPro" id="IPR014001">
    <property type="entry name" value="Helicase_ATP-bd"/>
</dbReference>
<dbReference type="Pfam" id="PF04851">
    <property type="entry name" value="ResIII"/>
    <property type="match status" value="1"/>
</dbReference>
<dbReference type="Gene3D" id="3.40.50.10810">
    <property type="entry name" value="Tandem AAA-ATPase domain"/>
    <property type="match status" value="1"/>
</dbReference>
<gene>
    <name evidence="5" type="ORF">SAMCFNEI73_Ch2595</name>
</gene>
<evidence type="ECO:0000256" key="3">
    <source>
        <dbReference type="ARBA" id="ARBA00022806"/>
    </source>
</evidence>
<evidence type="ECO:0000256" key="1">
    <source>
        <dbReference type="ARBA" id="ARBA00022741"/>
    </source>
</evidence>
<reference evidence="5 6" key="1">
    <citation type="submission" date="2015-10" db="EMBL/GenBank/DDBJ databases">
        <title>Genomic differences between typical nodule nitrogen-fixing rhizobial strains and those coming from bean seeds.</title>
        <authorList>
            <person name="Peralta H."/>
            <person name="Aguilar-Vera A."/>
            <person name="Diaz R."/>
            <person name="Mora Y."/>
            <person name="Martinez-Batallar G."/>
            <person name="Salazar E."/>
            <person name="Vargas-Lagunas C."/>
            <person name="Encarnacion S."/>
            <person name="Girard L."/>
            <person name="Mora J."/>
        </authorList>
    </citation>
    <scope>NUCLEOTIDE SEQUENCE [LARGE SCALE GENOMIC DNA]</scope>
    <source>
        <strain evidence="5 6">CFNEI 73</strain>
    </source>
</reference>
<dbReference type="GO" id="GO:0004386">
    <property type="term" value="F:helicase activity"/>
    <property type="evidence" value="ECO:0007669"/>
    <property type="project" value="UniProtKB-KW"/>
</dbReference>
<dbReference type="InterPro" id="IPR006935">
    <property type="entry name" value="Helicase/UvrB_N"/>
</dbReference>
<keyword evidence="2" id="KW-0378">Hydrolase</keyword>
<dbReference type="Gene3D" id="3.40.50.300">
    <property type="entry name" value="P-loop containing nucleotide triphosphate hydrolases"/>
    <property type="match status" value="1"/>
</dbReference>
<dbReference type="SMART" id="SM00487">
    <property type="entry name" value="DEXDc"/>
    <property type="match status" value="1"/>
</dbReference>
<keyword evidence="3" id="KW-0347">Helicase</keyword>
<dbReference type="Pfam" id="PF00271">
    <property type="entry name" value="Helicase_C"/>
    <property type="match status" value="1"/>
</dbReference>
<dbReference type="PROSITE" id="PS51192">
    <property type="entry name" value="HELICASE_ATP_BIND_1"/>
    <property type="match status" value="1"/>
</dbReference>
<keyword evidence="5" id="KW-0808">Transferase</keyword>
<evidence type="ECO:0000256" key="2">
    <source>
        <dbReference type="ARBA" id="ARBA00022801"/>
    </source>
</evidence>
<keyword evidence="4" id="KW-0067">ATP-binding</keyword>
<dbReference type="InterPro" id="IPR038718">
    <property type="entry name" value="SNF2-like_sf"/>
</dbReference>
<keyword evidence="1" id="KW-0547">Nucleotide-binding</keyword>
<evidence type="ECO:0000313" key="5">
    <source>
        <dbReference type="EMBL" id="APG91873.1"/>
    </source>
</evidence>
<keyword evidence="5" id="KW-0695">RNA-directed DNA polymerase</keyword>
<dbReference type="Proteomes" id="UP000182306">
    <property type="component" value="Chromosome"/>
</dbReference>
<dbReference type="InterPro" id="IPR024975">
    <property type="entry name" value="NOV_C"/>
</dbReference>
<dbReference type="InterPro" id="IPR001650">
    <property type="entry name" value="Helicase_C-like"/>
</dbReference>
<dbReference type="GO" id="GO:0003677">
    <property type="term" value="F:DNA binding"/>
    <property type="evidence" value="ECO:0007669"/>
    <property type="project" value="InterPro"/>
</dbReference>
<dbReference type="InterPro" id="IPR049730">
    <property type="entry name" value="SNF2/RAD54-like_C"/>
</dbReference>
<dbReference type="InterPro" id="IPR027417">
    <property type="entry name" value="P-loop_NTPase"/>
</dbReference>
<evidence type="ECO:0000313" key="6">
    <source>
        <dbReference type="Proteomes" id="UP000182306"/>
    </source>
</evidence>
<proteinExistence type="predicted"/>
<protein>
    <submittedName>
        <fullName evidence="5">Retron-type RNA-directed DNA polymerase</fullName>
    </submittedName>
</protein>
<dbReference type="OrthoDB" id="9814088at2"/>
<sequence length="1179" mass="133683">MLRLEELKRGSLVDGLSPAGTAEIISVDWLSDQQLEVTYRTSKGLDQRILIREDQDRLFSATASTPFSFEGNAENFRLAAEAHRIALAHLFDPYLALTSSDIEALPHQITAVYGEMLERHPLRFLLADDPGAGKTIMAGLFIKELMIRGDLKRCMIVAPGSLVEQWQDELKEKFDLDFKIVGREMFSASYSGNPFNDEDRLILRLDMAARSEEVQTLIEASRDFDLVICDEAHRMSASYTGGEVKYTKRFQLGRMLGRNARHLLLMTATPHNGKDDDFQLFLSLLDNDRFEGAYREGVRTSNAKDLMRRLVKEELYWFDGRPLFPERRAYTVDYPLSAAEADLYASVTEYVREEMNRAERFAKTDEKKRNNVGFALQSLQRRLASSPRAIWKSLKRRRERLQKRLEEEELKLKGAHPSSMSLPSPINVPDDDDLEEMPEEELEALENEAIDTASSARTLDELKIEIESLKVLEEKAYVLCRSGEDAKWTQLASILDQPPVYDPGTGRQRKILLFTEPRDTLDYLEEKIIVRLGDPEAVKVIHGGVPRQQRRAAVAAFNDDPKVRVLIANDAAGEGVNLQRGAHLMVNYDLPWNPNRLEQRFGRIHRIGQTEVCHLWNLVAGETREGAVYQRLLEKLEEARKALGGKVYDVLGEAFEDKSLKDLLMEAVRYGDREDVRARLNQSIDGAVDQSHLNALTKRAQLSQETLDPERVRELKFEMERAHARRLQPYYIRMFFEEAFKRLGGHMAAREEGRWEILRVPALIRSRDHLTGHGDPVLERYSRVCFDKAHMHSADGQPNAALVAPGHPLLDAVVDLTIEHYEAALREGTVLVADADGGEEPRLLVMTDHEVKDGVTALNGQPRVISKRLQFVSLGKDGNERDEGAAPYLDLRPLTADERELCGDALEADWLKQDLLARARAYASQHLATEHLEGVRHRRLDHIRKVEEEVRVRLRKEIAYWSRRADQHRLNMKAGKDERLALAQAEERAARLADRLELRLIELKKERDISAASPSVRGGALVIPAGLLARLKGETVFHGGFAKETEETERLSMDAVMQAEQAAGRTPVDVSMHNRGWDIESVTIEGELLFLEVKGRVVGGREIIVTKNEMLKARNAGDRYHLVYVPIEAGFAGQPLYLSDPARHLWDEGEFRDICRHYAVKDIVALAATAPKVSGFAEQ</sequence>
<dbReference type="GO" id="GO:0016787">
    <property type="term" value="F:hydrolase activity"/>
    <property type="evidence" value="ECO:0007669"/>
    <property type="project" value="UniProtKB-KW"/>
</dbReference>
<dbReference type="KEGG" id="same:SAMCFNEI73_Ch2595"/>
<evidence type="ECO:0000256" key="4">
    <source>
        <dbReference type="ARBA" id="ARBA00022840"/>
    </source>
</evidence>
<dbReference type="CDD" id="cd18793">
    <property type="entry name" value="SF2_C_SNF"/>
    <property type="match status" value="1"/>
</dbReference>